<accession>A0A834LIE4</accession>
<sequence>MEVVKGRFMVFWWGRGRIENLGGGRGDRRVDMEDTIATLFIHFGGNEGTTGCPRHIKVCYQLLEISANKSLGELQCDTDVVELFTMYGEGAKINIYVHDPFSIEGDSKSEYGTSGVEQPCLTSLGDNVLDLGNESSAEGAVDSHEEVGSDFDYVYGDSGNEGEGQNTSCLDDSSDDDDEPKVEKPIIKDIGVPHIDELKVTDNNDDQKSLADSDEDHKKLDEFTEFGIGAVAIGKGARMRTSSERRGGGGGGGGPMERTSAMGTNSGREAVLAWEEEEERLPWEGGKLAKDPMHKLHLLHNPPSTLLNGLELETSTQLAHRGLPLKECSMLLHYFLGSIK</sequence>
<dbReference type="Proteomes" id="UP000626092">
    <property type="component" value="Unassembled WGS sequence"/>
</dbReference>
<evidence type="ECO:0000256" key="1">
    <source>
        <dbReference type="SAM" id="MobiDB-lite"/>
    </source>
</evidence>
<protein>
    <submittedName>
        <fullName evidence="2">Uncharacterized protein</fullName>
    </submittedName>
</protein>
<feature type="region of interest" description="Disordered" evidence="1">
    <location>
        <begin position="236"/>
        <end position="267"/>
    </location>
</feature>
<dbReference type="OrthoDB" id="1750715at2759"/>
<dbReference type="EMBL" id="WJXA01000007">
    <property type="protein sequence ID" value="KAF7138273.1"/>
    <property type="molecule type" value="Genomic_DNA"/>
</dbReference>
<keyword evidence="3" id="KW-1185">Reference proteome</keyword>
<reference evidence="2" key="1">
    <citation type="submission" date="2019-11" db="EMBL/GenBank/DDBJ databases">
        <authorList>
            <person name="Liu Y."/>
            <person name="Hou J."/>
            <person name="Li T.-Q."/>
            <person name="Guan C.-H."/>
            <person name="Wu X."/>
            <person name="Wu H.-Z."/>
            <person name="Ling F."/>
            <person name="Zhang R."/>
            <person name="Shi X.-G."/>
            <person name="Ren J.-P."/>
            <person name="Chen E.-F."/>
            <person name="Sun J.-M."/>
        </authorList>
    </citation>
    <scope>NUCLEOTIDE SEQUENCE</scope>
    <source>
        <strain evidence="2">Adult_tree_wgs_1</strain>
        <tissue evidence="2">Leaves</tissue>
    </source>
</reference>
<feature type="region of interest" description="Disordered" evidence="1">
    <location>
        <begin position="155"/>
        <end position="216"/>
    </location>
</feature>
<feature type="compositionally biased region" description="Basic and acidic residues" evidence="1">
    <location>
        <begin position="194"/>
        <end position="216"/>
    </location>
</feature>
<organism evidence="2 3">
    <name type="scientific">Rhododendron simsii</name>
    <name type="common">Sims's rhododendron</name>
    <dbReference type="NCBI Taxonomy" id="118357"/>
    <lineage>
        <taxon>Eukaryota</taxon>
        <taxon>Viridiplantae</taxon>
        <taxon>Streptophyta</taxon>
        <taxon>Embryophyta</taxon>
        <taxon>Tracheophyta</taxon>
        <taxon>Spermatophyta</taxon>
        <taxon>Magnoliopsida</taxon>
        <taxon>eudicotyledons</taxon>
        <taxon>Gunneridae</taxon>
        <taxon>Pentapetalae</taxon>
        <taxon>asterids</taxon>
        <taxon>Ericales</taxon>
        <taxon>Ericaceae</taxon>
        <taxon>Ericoideae</taxon>
        <taxon>Rhodoreae</taxon>
        <taxon>Rhododendron</taxon>
    </lineage>
</organism>
<dbReference type="AlphaFoldDB" id="A0A834LIE4"/>
<comment type="caution">
    <text evidence="2">The sequence shown here is derived from an EMBL/GenBank/DDBJ whole genome shotgun (WGS) entry which is preliminary data.</text>
</comment>
<evidence type="ECO:0000313" key="2">
    <source>
        <dbReference type="EMBL" id="KAF7138273.1"/>
    </source>
</evidence>
<proteinExistence type="predicted"/>
<gene>
    <name evidence="2" type="ORF">RHSIM_Rhsim07G0155700</name>
</gene>
<name>A0A834LIE4_RHOSS</name>
<evidence type="ECO:0000313" key="3">
    <source>
        <dbReference type="Proteomes" id="UP000626092"/>
    </source>
</evidence>